<sequence length="254" mass="29006">MSLFISPRLKLERAYQHVKEIEKLTIPLSKELYEIKIESEFSFPKPYAVGMNLVYIPLKPISETLGLVIGDAINNFRSSLDHLASGLIKAQAPNNRPYFPMAETRDELMDNRFLKQLEKSLPGSFDLLINKLRPASHCNDIYWKFHLLDNDSKHNIILPTISNVNVENINVQCGGARLTNCRVGGDATKRMIIIHSSGAEIIIHNDFEVYVDLRFPLHSKFSTLDVISTLKNIGLTVRETIDQFEKLYVKNKHN</sequence>
<dbReference type="EMBL" id="BAABFC010000001">
    <property type="protein sequence ID" value="GAA4493599.1"/>
    <property type="molecule type" value="Genomic_DNA"/>
</dbReference>
<evidence type="ECO:0000313" key="2">
    <source>
        <dbReference type="Proteomes" id="UP001501321"/>
    </source>
</evidence>
<comment type="caution">
    <text evidence="1">The sequence shown here is derived from an EMBL/GenBank/DDBJ whole genome shotgun (WGS) entry which is preliminary data.</text>
</comment>
<reference evidence="2" key="1">
    <citation type="journal article" date="2019" name="Int. J. Syst. Evol. Microbiol.">
        <title>The Global Catalogue of Microorganisms (GCM) 10K type strain sequencing project: providing services to taxonomists for standard genome sequencing and annotation.</title>
        <authorList>
            <consortium name="The Broad Institute Genomics Platform"/>
            <consortium name="The Broad Institute Genome Sequencing Center for Infectious Disease"/>
            <person name="Wu L."/>
            <person name="Ma J."/>
        </authorList>
    </citation>
    <scope>NUCLEOTIDE SEQUENCE [LARGE SCALE GENOMIC DNA]</scope>
    <source>
        <strain evidence="2">JCM 32226</strain>
    </source>
</reference>
<evidence type="ECO:0008006" key="3">
    <source>
        <dbReference type="Google" id="ProtNLM"/>
    </source>
</evidence>
<organism evidence="1 2">
    <name type="scientific">Pseudaeromonas paramecii</name>
    <dbReference type="NCBI Taxonomy" id="2138166"/>
    <lineage>
        <taxon>Bacteria</taxon>
        <taxon>Pseudomonadati</taxon>
        <taxon>Pseudomonadota</taxon>
        <taxon>Gammaproteobacteria</taxon>
        <taxon>Aeromonadales</taxon>
        <taxon>Aeromonadaceae</taxon>
        <taxon>Pseudaeromonas</taxon>
    </lineage>
</organism>
<dbReference type="Proteomes" id="UP001501321">
    <property type="component" value="Unassembled WGS sequence"/>
</dbReference>
<keyword evidence="2" id="KW-1185">Reference proteome</keyword>
<dbReference type="RefSeq" id="WP_345009559.1">
    <property type="nucleotide sequence ID" value="NZ_BAABFC010000001.1"/>
</dbReference>
<proteinExistence type="predicted"/>
<evidence type="ECO:0000313" key="1">
    <source>
        <dbReference type="EMBL" id="GAA4493599.1"/>
    </source>
</evidence>
<accession>A0ABP8PUY2</accession>
<gene>
    <name evidence="1" type="ORF">GCM10023095_04130</name>
</gene>
<name>A0ABP8PUY2_9GAMM</name>
<protein>
    <recommendedName>
        <fullName evidence="3">TIGR04255 family protein</fullName>
    </recommendedName>
</protein>